<feature type="transmembrane region" description="Helical" evidence="6">
    <location>
        <begin position="105"/>
        <end position="130"/>
    </location>
</feature>
<feature type="transmembrane region" description="Helical" evidence="6">
    <location>
        <begin position="18"/>
        <end position="39"/>
    </location>
</feature>
<name>A0A9Q8ZS81_9LACO</name>
<keyword evidence="3 6" id="KW-0812">Transmembrane</keyword>
<dbReference type="AlphaFoldDB" id="A0A9Q8ZS81"/>
<evidence type="ECO:0000256" key="6">
    <source>
        <dbReference type="SAM" id="Phobius"/>
    </source>
</evidence>
<reference evidence="7" key="1">
    <citation type="submission" date="2022-05" db="EMBL/GenBank/DDBJ databases">
        <authorList>
            <person name="Oliphant S.A."/>
            <person name="Watson-Haigh N.S."/>
            <person name="Sumby K.M."/>
            <person name="Gardner J.M."/>
            <person name="Jiranek V."/>
        </authorList>
    </citation>
    <scope>NUCLEOTIDE SEQUENCE</scope>
    <source>
        <strain evidence="7">KI4_B1</strain>
    </source>
</reference>
<feature type="transmembrane region" description="Helical" evidence="6">
    <location>
        <begin position="45"/>
        <end position="63"/>
    </location>
</feature>
<dbReference type="InterPro" id="IPR005538">
    <property type="entry name" value="LrgA/CidA"/>
</dbReference>
<protein>
    <submittedName>
        <fullName evidence="7">CidA/LrgA family protein</fullName>
    </submittedName>
</protein>
<dbReference type="Pfam" id="PF03788">
    <property type="entry name" value="LrgA"/>
    <property type="match status" value="1"/>
</dbReference>
<keyword evidence="5 6" id="KW-0472">Membrane</keyword>
<evidence type="ECO:0000256" key="3">
    <source>
        <dbReference type="ARBA" id="ARBA00022692"/>
    </source>
</evidence>
<sequence>MSTKDVKNTQDTTKAAPILVQMGIYAVILFVSYIISSLFPKNFPVPASVVGLVILYLLLTFHVIKPLHVEKVGNFLISILAFLFVPSGIQLAADLDIMKKSGLQMVVMIFISTVIMLISVALVATVLIWLRNRFFPVKE</sequence>
<dbReference type="Proteomes" id="UP001055911">
    <property type="component" value="Chromosome"/>
</dbReference>
<dbReference type="PANTHER" id="PTHR33931">
    <property type="entry name" value="HOLIN-LIKE PROTEIN CIDA-RELATED"/>
    <property type="match status" value="1"/>
</dbReference>
<evidence type="ECO:0000313" key="7">
    <source>
        <dbReference type="EMBL" id="USS88694.1"/>
    </source>
</evidence>
<comment type="subcellular location">
    <subcellularLocation>
        <location evidence="1">Cell membrane</location>
        <topology evidence="1">Multi-pass membrane protein</topology>
    </subcellularLocation>
</comment>
<evidence type="ECO:0000313" key="8">
    <source>
        <dbReference type="Proteomes" id="UP001055911"/>
    </source>
</evidence>
<keyword evidence="8" id="KW-1185">Reference proteome</keyword>
<organism evidence="7 8">
    <name type="scientific">Fructilactobacillus cliffordii</name>
    <dbReference type="NCBI Taxonomy" id="2940299"/>
    <lineage>
        <taxon>Bacteria</taxon>
        <taxon>Bacillati</taxon>
        <taxon>Bacillota</taxon>
        <taxon>Bacilli</taxon>
        <taxon>Lactobacillales</taxon>
        <taxon>Lactobacillaceae</taxon>
        <taxon>Fructilactobacillus</taxon>
    </lineage>
</organism>
<keyword evidence="4 6" id="KW-1133">Transmembrane helix</keyword>
<dbReference type="PANTHER" id="PTHR33931:SF4">
    <property type="entry name" value="ANTIHOLIN-LIKE PROTEIN LRGA"/>
    <property type="match status" value="1"/>
</dbReference>
<evidence type="ECO:0000256" key="2">
    <source>
        <dbReference type="ARBA" id="ARBA00022475"/>
    </source>
</evidence>
<dbReference type="RefSeq" id="WP_252766211.1">
    <property type="nucleotide sequence ID" value="NZ_CP097119.1"/>
</dbReference>
<evidence type="ECO:0000256" key="5">
    <source>
        <dbReference type="ARBA" id="ARBA00023136"/>
    </source>
</evidence>
<gene>
    <name evidence="7" type="ORF">M3M40_04115</name>
</gene>
<feature type="transmembrane region" description="Helical" evidence="6">
    <location>
        <begin position="75"/>
        <end position="93"/>
    </location>
</feature>
<evidence type="ECO:0000256" key="4">
    <source>
        <dbReference type="ARBA" id="ARBA00022989"/>
    </source>
</evidence>
<evidence type="ECO:0000256" key="1">
    <source>
        <dbReference type="ARBA" id="ARBA00004651"/>
    </source>
</evidence>
<accession>A0A9Q8ZS81</accession>
<dbReference type="EMBL" id="CP097119">
    <property type="protein sequence ID" value="USS88694.1"/>
    <property type="molecule type" value="Genomic_DNA"/>
</dbReference>
<dbReference type="GO" id="GO:0005886">
    <property type="term" value="C:plasma membrane"/>
    <property type="evidence" value="ECO:0007669"/>
    <property type="project" value="UniProtKB-SubCell"/>
</dbReference>
<keyword evidence="2" id="KW-1003">Cell membrane</keyword>
<proteinExistence type="predicted"/>